<organism evidence="1 2">
    <name type="scientific">Mikumi yellow baboon virus 1</name>
    <dbReference type="NCBI Taxonomy" id="1546177"/>
    <lineage>
        <taxon>Viruses</taxon>
        <taxon>Riboviria</taxon>
        <taxon>Orthornavirae</taxon>
        <taxon>Pisuviricota</taxon>
        <taxon>Pisoniviricetes</taxon>
        <taxon>Nidovirales</taxon>
        <taxon>Arnidovirineae</taxon>
        <taxon>Arteriviridae</taxon>
        <taxon>Simarterivirinae</taxon>
        <taxon>Thetaarterivirus</taxon>
        <taxon>Mitartevirus</taxon>
        <taxon>Thetaarterivirus mikelba</taxon>
        <taxon>Thetaarterivirus mikelba 1</taxon>
    </lineage>
</organism>
<evidence type="ECO:0000313" key="2">
    <source>
        <dbReference type="Proteomes" id="UP000125052"/>
    </source>
</evidence>
<dbReference type="Proteomes" id="UP000125052">
    <property type="component" value="Genome"/>
</dbReference>
<dbReference type="EMBL" id="KM110943">
    <property type="protein sequence ID" value="AIP91291.1"/>
    <property type="molecule type" value="Genomic_RNA"/>
</dbReference>
<evidence type="ECO:0000313" key="1">
    <source>
        <dbReference type="EMBL" id="AIP91291.1"/>
    </source>
</evidence>
<name>A0A089FYG4_9NIDO</name>
<proteinExistence type="predicted"/>
<accession>A0A089FYG4</accession>
<sequence length="143" mass="15513">MQQASLSHCRACFPHFLSAPTLLLVLVYFACTICVLPGARGATSPNASQSCILYSADNNISVRVGKVGTTVNMVNDRSDIIDQLCHLCNCTVSPCSCSRISADLVWVTTHPLQHLLLLVTLLLPNQFHLRRPGTAHVSRAASR</sequence>
<reference evidence="1 2" key="1">
    <citation type="journal article" date="2014" name="J. Virol.">
        <title>Two Novel Simian Arteriviruses in Captive and Wild Baboons (Papio spp.).</title>
        <authorList>
            <person name="Bailey A.L."/>
            <person name="Lauck M."/>
            <person name="Sibley S.D."/>
            <person name="Pecotte J."/>
            <person name="Rice K."/>
            <person name="Weny G."/>
            <person name="Tumukunde A."/>
            <person name="Hyeroba D."/>
            <person name="Greene J."/>
            <person name="Correll M."/>
            <person name="Gleicher M."/>
            <person name="Friedrich T.C."/>
            <person name="Jahrling P.B."/>
            <person name="Kuhn J.H."/>
            <person name="Goldberg T.L."/>
            <person name="Rogers J."/>
            <person name="O'Connor D.H."/>
        </authorList>
    </citation>
    <scope>NUCLEOTIDE SEQUENCE [LARGE SCALE GENOMIC DNA]</scope>
    <source>
        <strain evidence="1">MYBV_M14</strain>
    </source>
</reference>
<protein>
    <submittedName>
        <fullName evidence="1">GP3 protein</fullName>
    </submittedName>
</protein>
<gene>
    <name evidence="1" type="primary">ORF3</name>
</gene>